<proteinExistence type="predicted"/>
<dbReference type="EMBL" id="RZNZ01000021">
    <property type="protein sequence ID" value="KAA8816713.1"/>
    <property type="molecule type" value="Genomic_DNA"/>
</dbReference>
<protein>
    <submittedName>
        <fullName evidence="5">Fic family protein</fullName>
    </submittedName>
</protein>
<dbReference type="PANTHER" id="PTHR13504:SF38">
    <property type="entry name" value="FIDO DOMAIN-CONTAINING PROTEIN"/>
    <property type="match status" value="1"/>
</dbReference>
<comment type="caution">
    <text evidence="5">The sequence shown here is derived from an EMBL/GenBank/DDBJ whole genome shotgun (WGS) entry which is preliminary data.</text>
</comment>
<name>A0A5J5DY58_9BIFI</name>
<evidence type="ECO:0000256" key="1">
    <source>
        <dbReference type="PIRSR" id="PIRSR640198-1"/>
    </source>
</evidence>
<dbReference type="EMBL" id="RZOA01000025">
    <property type="protein sequence ID" value="KAA8821763.1"/>
    <property type="molecule type" value="Genomic_DNA"/>
</dbReference>
<evidence type="ECO:0000313" key="5">
    <source>
        <dbReference type="EMBL" id="KAA8821763.1"/>
    </source>
</evidence>
<dbReference type="InterPro" id="IPR036390">
    <property type="entry name" value="WH_DNA-bd_sf"/>
</dbReference>
<feature type="binding site" evidence="2">
    <location>
        <begin position="240"/>
        <end position="247"/>
    </location>
    <ligand>
        <name>ATP</name>
        <dbReference type="ChEBI" id="CHEBI:30616"/>
    </ligand>
</feature>
<sequence length="408" mass="44421">MTDSALQPIPIAPIGQEQHLWHPADDAYLSRSARARKTGPYFSAVPHPIRDCQFVIPSDVSADLEETAQDLGRLDTYAAAKLGSQNRVLGPMSAILLRTESTSSSQIENLTVGAKNLALQELGEGTGGNAAIVVGNVHAMEAALDLSQTLDEQNLLAMHRALLETQAGWDAYAGRYRNELVWVGGSSAGPRNASHVGPQPELVRPAIMDALDFLARNDLPVVLQCAIAHAQFETIHPFADGNGRVGRALIHAILRNKGLIRHVTPPVSAGLLTDTRKYFDALTTYRQGDARPIVDCLAYACRYAAQTGITLIDQLTEQLDIARQALHGVRRDAAAWTVLPLLIEQPIITPQYLVSHTDCTPATARRAIEILTERGVLSEIRGGRRNMVWAHKGVLAVLDDYAAQIRRR</sequence>
<dbReference type="SUPFAM" id="SSF140931">
    <property type="entry name" value="Fic-like"/>
    <property type="match status" value="1"/>
</dbReference>
<evidence type="ECO:0000313" key="4">
    <source>
        <dbReference type="EMBL" id="KAA8816713.1"/>
    </source>
</evidence>
<keyword evidence="7" id="KW-1185">Reference proteome</keyword>
<feature type="active site" evidence="1">
    <location>
        <position position="236"/>
    </location>
</feature>
<dbReference type="RefSeq" id="WP_150354832.1">
    <property type="nucleotide sequence ID" value="NZ_RZNZ01000021.1"/>
</dbReference>
<dbReference type="AlphaFoldDB" id="A0A5J5DY58"/>
<dbReference type="InterPro" id="IPR040198">
    <property type="entry name" value="Fido_containing"/>
</dbReference>
<dbReference type="PANTHER" id="PTHR13504">
    <property type="entry name" value="FIDO DOMAIN-CONTAINING PROTEIN DDB_G0283145"/>
    <property type="match status" value="1"/>
</dbReference>
<keyword evidence="2" id="KW-0067">ATP-binding</keyword>
<evidence type="ECO:0000313" key="6">
    <source>
        <dbReference type="Proteomes" id="UP000345527"/>
    </source>
</evidence>
<organism evidence="5 6">
    <name type="scientific">Bifidobacterium vespertilionis</name>
    <dbReference type="NCBI Taxonomy" id="2562524"/>
    <lineage>
        <taxon>Bacteria</taxon>
        <taxon>Bacillati</taxon>
        <taxon>Actinomycetota</taxon>
        <taxon>Actinomycetes</taxon>
        <taxon>Bifidobacteriales</taxon>
        <taxon>Bifidobacteriaceae</taxon>
        <taxon>Bifidobacterium</taxon>
    </lineage>
</organism>
<dbReference type="InterPro" id="IPR003812">
    <property type="entry name" value="Fido"/>
</dbReference>
<evidence type="ECO:0000256" key="2">
    <source>
        <dbReference type="PIRSR" id="PIRSR640198-2"/>
    </source>
</evidence>
<reference evidence="6 7" key="1">
    <citation type="journal article" date="2019" name="Syst. Appl. Microbiol.">
        <title>Characterization of Bifidobacterium species in feaces of the Egyptian fruit bat: Description of B. vespertilionis sp. nov. and B. rousetti sp. nov.</title>
        <authorList>
            <person name="Modesto M."/>
            <person name="Satti M."/>
            <person name="Watanabe K."/>
            <person name="Puglisi E."/>
            <person name="Morelli L."/>
            <person name="Huang C.-H."/>
            <person name="Liou J.-S."/>
            <person name="Miyashita M."/>
            <person name="Tamura T."/>
            <person name="Saito S."/>
            <person name="Mori K."/>
            <person name="Huang L."/>
            <person name="Sciavilla P."/>
            <person name="Sandri C."/>
            <person name="Spiezio C."/>
            <person name="Vitali F."/>
            <person name="Cavalieri D."/>
            <person name="Perpetuini G."/>
            <person name="Tofalo R."/>
            <person name="Bonetti A."/>
            <person name="Arita M."/>
            <person name="Mattarelli P."/>
        </authorList>
    </citation>
    <scope>NUCLEOTIDE SEQUENCE [LARGE SCALE GENOMIC DNA]</scope>
    <source>
        <strain evidence="4 7">RST16</strain>
        <strain evidence="5 6">RST8</strain>
    </source>
</reference>
<dbReference type="OrthoDB" id="9813719at2"/>
<gene>
    <name evidence="5" type="ORF">EM848_10245</name>
    <name evidence="4" type="ORF">EMO90_11410</name>
</gene>
<feature type="binding site" evidence="2">
    <location>
        <begin position="183"/>
        <end position="195"/>
    </location>
    <ligand>
        <name>ATP</name>
        <dbReference type="ChEBI" id="CHEBI:30616"/>
    </ligand>
</feature>
<dbReference type="SUPFAM" id="SSF46785">
    <property type="entry name" value="Winged helix' DNA-binding domain"/>
    <property type="match status" value="1"/>
</dbReference>
<dbReference type="InterPro" id="IPR036597">
    <property type="entry name" value="Fido-like_dom_sf"/>
</dbReference>
<dbReference type="Proteomes" id="UP000374630">
    <property type="component" value="Unassembled WGS sequence"/>
</dbReference>
<feature type="domain" description="Fido" evidence="3">
    <location>
        <begin position="150"/>
        <end position="299"/>
    </location>
</feature>
<dbReference type="Gene3D" id="1.10.3290.10">
    <property type="entry name" value="Fido-like domain"/>
    <property type="match status" value="1"/>
</dbReference>
<dbReference type="PROSITE" id="PS51459">
    <property type="entry name" value="FIDO"/>
    <property type="match status" value="1"/>
</dbReference>
<accession>A0A5J5DY58</accession>
<keyword evidence="2" id="KW-0547">Nucleotide-binding</keyword>
<evidence type="ECO:0000313" key="7">
    <source>
        <dbReference type="Proteomes" id="UP000374630"/>
    </source>
</evidence>
<evidence type="ECO:0000259" key="3">
    <source>
        <dbReference type="PROSITE" id="PS51459"/>
    </source>
</evidence>
<dbReference type="GO" id="GO:0005524">
    <property type="term" value="F:ATP binding"/>
    <property type="evidence" value="ECO:0007669"/>
    <property type="project" value="UniProtKB-KW"/>
</dbReference>
<dbReference type="Proteomes" id="UP000345527">
    <property type="component" value="Unassembled WGS sequence"/>
</dbReference>
<dbReference type="Pfam" id="PF02661">
    <property type="entry name" value="Fic"/>
    <property type="match status" value="1"/>
</dbReference>